<dbReference type="AlphaFoldDB" id="A0A485NQR0"/>
<dbReference type="Pfam" id="PF23227">
    <property type="entry name" value="HEAT_MROH2B_C"/>
    <property type="match status" value="1"/>
</dbReference>
<organism evidence="4 5">
    <name type="scientific">Lynx pardinus</name>
    <name type="common">Iberian lynx</name>
    <name type="synonym">Felis pardina</name>
    <dbReference type="NCBI Taxonomy" id="191816"/>
    <lineage>
        <taxon>Eukaryota</taxon>
        <taxon>Metazoa</taxon>
        <taxon>Chordata</taxon>
        <taxon>Craniata</taxon>
        <taxon>Vertebrata</taxon>
        <taxon>Euteleostomi</taxon>
        <taxon>Mammalia</taxon>
        <taxon>Eutheria</taxon>
        <taxon>Laurasiatheria</taxon>
        <taxon>Carnivora</taxon>
        <taxon>Feliformia</taxon>
        <taxon>Felidae</taxon>
        <taxon>Felinae</taxon>
        <taxon>Lynx</taxon>
    </lineage>
</organism>
<accession>A0A485NQR0</accession>
<proteinExistence type="predicted"/>
<dbReference type="InterPro" id="IPR016024">
    <property type="entry name" value="ARM-type_fold"/>
</dbReference>
<keyword evidence="1" id="KW-0677">Repeat</keyword>
<gene>
    <name evidence="4" type="ORF">LYPA_23C010168</name>
</gene>
<dbReference type="InterPro" id="IPR048465">
    <property type="entry name" value="Maestro-like_HEAT"/>
</dbReference>
<dbReference type="InterPro" id="IPR055406">
    <property type="entry name" value="HEAT_Maestro"/>
</dbReference>
<dbReference type="InterPro" id="IPR045206">
    <property type="entry name" value="Maestro_heat-like_prot"/>
</dbReference>
<dbReference type="InterPro" id="IPR011989">
    <property type="entry name" value="ARM-like"/>
</dbReference>
<evidence type="ECO:0000313" key="4">
    <source>
        <dbReference type="EMBL" id="VFV34987.1"/>
    </source>
</evidence>
<evidence type="ECO:0008006" key="6">
    <source>
        <dbReference type="Google" id="ProtNLM"/>
    </source>
</evidence>
<evidence type="ECO:0000313" key="5">
    <source>
        <dbReference type="Proteomes" id="UP000386466"/>
    </source>
</evidence>
<dbReference type="Pfam" id="PF21047">
    <property type="entry name" value="HEAT_Maestro"/>
    <property type="match status" value="1"/>
</dbReference>
<keyword evidence="5" id="KW-1185">Reference proteome</keyword>
<dbReference type="Proteomes" id="UP000386466">
    <property type="component" value="Unassembled WGS sequence"/>
</dbReference>
<evidence type="ECO:0000256" key="1">
    <source>
        <dbReference type="ARBA" id="ARBA00022737"/>
    </source>
</evidence>
<dbReference type="PANTHER" id="PTHR23120:SF42">
    <property type="entry name" value="MAESTRO HEAT-LIKE REPEAT FAMILY MEMBER 3"/>
    <property type="match status" value="1"/>
</dbReference>
<dbReference type="Gene3D" id="1.25.10.10">
    <property type="entry name" value="Leucine-rich Repeat Variant"/>
    <property type="match status" value="1"/>
</dbReference>
<dbReference type="EMBL" id="CAAGRJ010020543">
    <property type="protein sequence ID" value="VFV34987.1"/>
    <property type="molecule type" value="Genomic_DNA"/>
</dbReference>
<reference evidence="4 5" key="1">
    <citation type="submission" date="2019-01" db="EMBL/GenBank/DDBJ databases">
        <authorList>
            <person name="Alioto T."/>
            <person name="Alioto T."/>
        </authorList>
    </citation>
    <scope>NUCLEOTIDE SEQUENCE [LARGE SCALE GENOMIC DNA]</scope>
</reference>
<dbReference type="GO" id="GO:0005737">
    <property type="term" value="C:cytoplasm"/>
    <property type="evidence" value="ECO:0007669"/>
    <property type="project" value="TreeGrafter"/>
</dbReference>
<evidence type="ECO:0000259" key="2">
    <source>
        <dbReference type="Pfam" id="PF21047"/>
    </source>
</evidence>
<protein>
    <recommendedName>
        <fullName evidence="6">Maestro heat-like repeat-containing protein family member 7</fullName>
    </recommendedName>
</protein>
<dbReference type="SUPFAM" id="SSF48371">
    <property type="entry name" value="ARM repeat"/>
    <property type="match status" value="1"/>
</dbReference>
<name>A0A485NQR0_LYNPA</name>
<feature type="domain" description="Maestro/Maestro-like HEAT-repeats" evidence="3">
    <location>
        <begin position="658"/>
        <end position="890"/>
    </location>
</feature>
<evidence type="ECO:0000259" key="3">
    <source>
        <dbReference type="Pfam" id="PF23227"/>
    </source>
</evidence>
<feature type="domain" description="Maestro-like HEAT-repeats" evidence="2">
    <location>
        <begin position="190"/>
        <end position="410"/>
    </location>
</feature>
<dbReference type="PANTHER" id="PTHR23120">
    <property type="entry name" value="MAESTRO-RELATED HEAT DOMAIN-CONTAINING"/>
    <property type="match status" value="1"/>
</dbReference>
<sequence>MQMNPYPHKHQLGRVTLSRSTHQVSWNPDLTGLRQSEREACEFIQEFLEEGQPSESEKLKFLRAVETLSATVQAQANGNMNDYFPKTILAKKIEVLILEESTEVLVSSVHQRAMLCIVALRFLPCCNPHHRLLVEVSTGEDLSSEASWTVQALDDMLQALVMEDMDPDMSLLQNFLEIILPWLTLSEKVHQQVRALGTISRMLRFICNFPRLSHMMEFSMTGKMMGILGLSCMNANHEISVEASEALHYFFKILVLHRSTPKGSSLSRGFGHSQSGMLTLQRQLLFSLQFFRKYLTPEERADVIMVPMEAMTNASRHDVCAASKMLKMILKHPMSEIGKVPEIIQYIYHNMNRITETTAQETIKKILYLLAQTYTEEVILTLFNMEDGSQRGVCKPWEILASFPKGYEVIMEFLLQKLTPYQKLKGQEPSHSTEISPLIATRAIQELLLEPSRRTEVQTFFPSLCMALLFQISFLVVEGDTDFQDQQHATERMDPVSSSVEALKTLMRSTGYGDYVSYIQKLGGWELLTSPERHYEGVTLLARAMVIKNCWHNRPIFSFLIRILQERDHKNRLTAFMFLTELLRCPDVAATVDEVTVHILANWFQCEEPAIVKLLLRVAETFAKHGNMDKGLPPLYRPGPSPRARQHWLLWVQQFRILEPYVLGCCYSLDDDIVMETFTVLKCLVEHLTWKHSSSFLTQLTFTLGPLFEEESEHLRLMAFEIYGALLAKVKRTVLVFPLKHQVLNLIVLLVLHLEDANVNVAQPHPRNSSRGAFLSLQICRPALCHTATILGWSRLKAIFAEKDVWTILRALLKQEGNRALWFLKQCLALFKSPQAPIRQTAVRFAGQIIQTLDAEEANEIEEVYTALKYMREDPDSMVSCLAAQTLYILEAKEKLLVNPPTSCFCSRRPGKTYS</sequence>